<keyword evidence="1" id="KW-0812">Transmembrane</keyword>
<feature type="transmembrane region" description="Helical" evidence="1">
    <location>
        <begin position="114"/>
        <end position="133"/>
    </location>
</feature>
<dbReference type="InterPro" id="IPR036259">
    <property type="entry name" value="MFS_trans_sf"/>
</dbReference>
<dbReference type="AlphaFoldDB" id="A0A2G9U9H6"/>
<evidence type="ECO:0000256" key="1">
    <source>
        <dbReference type="SAM" id="Phobius"/>
    </source>
</evidence>
<proteinExistence type="predicted"/>
<dbReference type="PANTHER" id="PTHR23516">
    <property type="entry name" value="SAM (S-ADENOSYL METHIONINE) TRANSPORTER"/>
    <property type="match status" value="1"/>
</dbReference>
<organism evidence="2 3">
    <name type="scientific">Teladorsagia circumcincta</name>
    <name type="common">Brown stomach worm</name>
    <name type="synonym">Ostertagia circumcincta</name>
    <dbReference type="NCBI Taxonomy" id="45464"/>
    <lineage>
        <taxon>Eukaryota</taxon>
        <taxon>Metazoa</taxon>
        <taxon>Ecdysozoa</taxon>
        <taxon>Nematoda</taxon>
        <taxon>Chromadorea</taxon>
        <taxon>Rhabditida</taxon>
        <taxon>Rhabditina</taxon>
        <taxon>Rhabditomorpha</taxon>
        <taxon>Strongyloidea</taxon>
        <taxon>Trichostrongylidae</taxon>
        <taxon>Teladorsagia</taxon>
    </lineage>
</organism>
<dbReference type="SUPFAM" id="SSF103473">
    <property type="entry name" value="MFS general substrate transporter"/>
    <property type="match status" value="1"/>
</dbReference>
<dbReference type="InterPro" id="IPR008509">
    <property type="entry name" value="MOT2/MFSD5"/>
</dbReference>
<keyword evidence="1" id="KW-0472">Membrane</keyword>
<reference evidence="2 3" key="1">
    <citation type="submission" date="2015-09" db="EMBL/GenBank/DDBJ databases">
        <title>Draft genome of the parasitic nematode Teladorsagia circumcincta isolate WARC Sus (inbred).</title>
        <authorList>
            <person name="Mitreva M."/>
        </authorList>
    </citation>
    <scope>NUCLEOTIDE SEQUENCE [LARGE SCALE GENOMIC DNA]</scope>
    <source>
        <strain evidence="2 3">S</strain>
    </source>
</reference>
<dbReference type="PANTHER" id="PTHR23516:SF23">
    <property type="entry name" value="MOLYBDATE-ANION TRANSPORTER"/>
    <property type="match status" value="1"/>
</dbReference>
<dbReference type="OrthoDB" id="263957at2759"/>
<evidence type="ECO:0000313" key="3">
    <source>
        <dbReference type="Proteomes" id="UP000230423"/>
    </source>
</evidence>
<dbReference type="GO" id="GO:0016020">
    <property type="term" value="C:membrane"/>
    <property type="evidence" value="ECO:0007669"/>
    <property type="project" value="InterPro"/>
</dbReference>
<keyword evidence="1" id="KW-1133">Transmembrane helix</keyword>
<evidence type="ECO:0000313" key="2">
    <source>
        <dbReference type="EMBL" id="PIO66889.1"/>
    </source>
</evidence>
<keyword evidence="3" id="KW-1185">Reference proteome</keyword>
<name>A0A2G9U9H6_TELCI</name>
<feature type="transmembrane region" description="Helical" evidence="1">
    <location>
        <begin position="90"/>
        <end position="108"/>
    </location>
</feature>
<accession>A0A2G9U9H6</accession>
<dbReference type="GO" id="GO:0015098">
    <property type="term" value="F:molybdate ion transmembrane transporter activity"/>
    <property type="evidence" value="ECO:0007669"/>
    <property type="project" value="InterPro"/>
</dbReference>
<dbReference type="Proteomes" id="UP000230423">
    <property type="component" value="Unassembled WGS sequence"/>
</dbReference>
<sequence>MKSWVDLCENSILGLSPGHARDVNVLCLGLVQSLFEGSMYTFVLEWTPALSQATFAPIPHGYIFASFMVATMMGSSIFKLLSKTIRPESFMRYVLLVSAVCLGVPIVMPNSAVSIFLAFLVFEVSLSVTSLIATRESINDN</sequence>
<gene>
    <name evidence="2" type="ORF">TELCIR_11383</name>
</gene>
<feature type="transmembrane region" description="Helical" evidence="1">
    <location>
        <begin position="60"/>
        <end position="78"/>
    </location>
</feature>
<protein>
    <submittedName>
        <fullName evidence="2">Uncharacterized protein</fullName>
    </submittedName>
</protein>
<dbReference type="Pfam" id="PF05631">
    <property type="entry name" value="MFS_5"/>
    <property type="match status" value="1"/>
</dbReference>
<dbReference type="EMBL" id="KZ347964">
    <property type="protein sequence ID" value="PIO66889.1"/>
    <property type="molecule type" value="Genomic_DNA"/>
</dbReference>